<evidence type="ECO:0000256" key="2">
    <source>
        <dbReference type="ARBA" id="ARBA00004477"/>
    </source>
</evidence>
<dbReference type="InterPro" id="IPR053973">
    <property type="entry name" value="ERMP1-like_C"/>
</dbReference>
<dbReference type="InterPro" id="IPR048024">
    <property type="entry name" value="Fxna-like_M28_dom"/>
</dbReference>
<evidence type="ECO:0000256" key="10">
    <source>
        <dbReference type="ARBA" id="ARBA00022989"/>
    </source>
</evidence>
<keyword evidence="6" id="KW-0479">Metal-binding</keyword>
<reference evidence="18" key="1">
    <citation type="submission" date="2018-02" db="EMBL/GenBank/DDBJ databases">
        <authorList>
            <person name="Cohen D.B."/>
            <person name="Kent A.D."/>
        </authorList>
    </citation>
    <scope>NUCLEOTIDE SEQUENCE</scope>
</reference>
<dbReference type="Pfam" id="PF22248">
    <property type="entry name" value="ERMP1_C"/>
    <property type="match status" value="1"/>
</dbReference>
<evidence type="ECO:0000256" key="11">
    <source>
        <dbReference type="ARBA" id="ARBA00023049"/>
    </source>
</evidence>
<keyword evidence="10 15" id="KW-1133">Transmembrane helix</keyword>
<comment type="subcellular location">
    <subcellularLocation>
        <location evidence="2">Endoplasmic reticulum membrane</location>
        <topology evidence="2">Multi-pass membrane protein</topology>
    </subcellularLocation>
</comment>
<keyword evidence="7" id="KW-0378">Hydrolase</keyword>
<keyword evidence="8" id="KW-0256">Endoplasmic reticulum</keyword>
<evidence type="ECO:0000259" key="16">
    <source>
        <dbReference type="Pfam" id="PF04389"/>
    </source>
</evidence>
<evidence type="ECO:0000256" key="4">
    <source>
        <dbReference type="ARBA" id="ARBA00022670"/>
    </source>
</evidence>
<dbReference type="EMBL" id="OIVN01001354">
    <property type="protein sequence ID" value="SPC93025.1"/>
    <property type="molecule type" value="Genomic_DNA"/>
</dbReference>
<feature type="domain" description="Endoplasmic reticulum metallopeptidase 1-like C-terminal" evidence="17">
    <location>
        <begin position="685"/>
        <end position="893"/>
    </location>
</feature>
<dbReference type="InterPro" id="IPR007484">
    <property type="entry name" value="Peptidase_M28"/>
</dbReference>
<dbReference type="GO" id="GO:0046872">
    <property type="term" value="F:metal ion binding"/>
    <property type="evidence" value="ECO:0007669"/>
    <property type="project" value="UniProtKB-KW"/>
</dbReference>
<feature type="compositionally biased region" description="Basic residues" evidence="14">
    <location>
        <begin position="545"/>
        <end position="554"/>
    </location>
</feature>
<dbReference type="PANTHER" id="PTHR12147">
    <property type="entry name" value="METALLOPEPTIDASE M28 FAMILY MEMBER"/>
    <property type="match status" value="1"/>
</dbReference>
<gene>
    <name evidence="18" type="ORF">FSB_LOCUS20907</name>
</gene>
<feature type="transmembrane region" description="Helical" evidence="15">
    <location>
        <begin position="443"/>
        <end position="467"/>
    </location>
</feature>
<evidence type="ECO:0000256" key="3">
    <source>
        <dbReference type="ARBA" id="ARBA00010918"/>
    </source>
</evidence>
<feature type="transmembrane region" description="Helical" evidence="15">
    <location>
        <begin position="12"/>
        <end position="36"/>
    </location>
</feature>
<evidence type="ECO:0000256" key="12">
    <source>
        <dbReference type="ARBA" id="ARBA00023136"/>
    </source>
</evidence>
<dbReference type="GO" id="GO:0005789">
    <property type="term" value="C:endoplasmic reticulum membrane"/>
    <property type="evidence" value="ECO:0007669"/>
    <property type="project" value="UniProtKB-SubCell"/>
</dbReference>
<evidence type="ECO:0000259" key="17">
    <source>
        <dbReference type="Pfam" id="PF22248"/>
    </source>
</evidence>
<dbReference type="PANTHER" id="PTHR12147:SF22">
    <property type="entry name" value="ENDOPLASMIC RETICULUM METALLOPEPTIDASE 1"/>
    <property type="match status" value="1"/>
</dbReference>
<dbReference type="CDD" id="cd03875">
    <property type="entry name" value="M28_Fxna_like"/>
    <property type="match status" value="1"/>
</dbReference>
<evidence type="ECO:0000256" key="8">
    <source>
        <dbReference type="ARBA" id="ARBA00022824"/>
    </source>
</evidence>
<feature type="transmembrane region" description="Helical" evidence="15">
    <location>
        <begin position="622"/>
        <end position="648"/>
    </location>
</feature>
<dbReference type="SUPFAM" id="SSF53187">
    <property type="entry name" value="Zn-dependent exopeptidases"/>
    <property type="match status" value="1"/>
</dbReference>
<dbReference type="Pfam" id="PF04389">
    <property type="entry name" value="Peptidase_M28"/>
    <property type="match status" value="1"/>
</dbReference>
<feature type="domain" description="Peptidase M28" evidence="16">
    <location>
        <begin position="132"/>
        <end position="324"/>
    </location>
</feature>
<keyword evidence="11" id="KW-0482">Metalloprotease</keyword>
<evidence type="ECO:0000256" key="7">
    <source>
        <dbReference type="ARBA" id="ARBA00022801"/>
    </source>
</evidence>
<dbReference type="GO" id="GO:0008235">
    <property type="term" value="F:metalloexopeptidase activity"/>
    <property type="evidence" value="ECO:0007669"/>
    <property type="project" value="InterPro"/>
</dbReference>
<feature type="transmembrane region" description="Helical" evidence="15">
    <location>
        <begin position="487"/>
        <end position="506"/>
    </location>
</feature>
<proteinExistence type="inferred from homology"/>
<keyword evidence="12 15" id="KW-0472">Membrane</keyword>
<evidence type="ECO:0000256" key="15">
    <source>
        <dbReference type="SAM" id="Phobius"/>
    </source>
</evidence>
<evidence type="ECO:0000256" key="13">
    <source>
        <dbReference type="ARBA" id="ARBA00023180"/>
    </source>
</evidence>
<protein>
    <submittedName>
        <fullName evidence="18">Uncharacterized protein</fullName>
    </submittedName>
</protein>
<comment type="cofactor">
    <cofactor evidence="1">
        <name>Zn(2+)</name>
        <dbReference type="ChEBI" id="CHEBI:29105"/>
    </cofactor>
</comment>
<name>A0A2N9G0T5_FAGSY</name>
<comment type="similarity">
    <text evidence="3">Belongs to the peptidase M28 family.</text>
</comment>
<dbReference type="AlphaFoldDB" id="A0A2N9G0T5"/>
<evidence type="ECO:0000256" key="14">
    <source>
        <dbReference type="SAM" id="MobiDB-lite"/>
    </source>
</evidence>
<evidence type="ECO:0000256" key="6">
    <source>
        <dbReference type="ARBA" id="ARBA00022723"/>
    </source>
</evidence>
<dbReference type="Gene3D" id="3.40.630.10">
    <property type="entry name" value="Zn peptidases"/>
    <property type="match status" value="1"/>
</dbReference>
<keyword evidence="5 15" id="KW-0812">Transmembrane</keyword>
<dbReference type="GO" id="GO:0006508">
    <property type="term" value="P:proteolysis"/>
    <property type="evidence" value="ECO:0007669"/>
    <property type="project" value="UniProtKB-KW"/>
</dbReference>
<sequence>MALKLRLSSGDISGFKFLFSLALMYGLMAMLVYSIIHMKFVKPLGIDAPLNLFSEDRAVKHVRVLSEEIDGRQEGRPGLLEAANYIKGQLEMIKERAGSDFRIDIDETIVNGSFNMMFLGYSISLAYRSHLNIVMRISSANSQDTDPSLLLNGHFDSPLGSPGAGDCGSCVASLLEVARLTVDSGWVPPRPIVFLFNGAEELFLLAAHGFMKTHKWRDTIGAFINVEASGSAGPDLVCQSGPGSWPSRIYAQSAVYPMAHSAAQDVFPVIPGDTDYRIFSQDYGNIPGLDIIFLLGGYFYHTSYDTIEKLLPGSIQARGDNLFSLIKAFTNSSMLQNARDRESSAATGNKYMDQAVFFDYLTWFMIFYSRRVALILHSIPIAIFLTMPLFLSLLYSGLRSWFAIFCDYTKGTSVQPIKSVAINEGAVPYAMIPFQFLQFAHPYLAFMMFVPCSLIGLLIPRIVWSCFPLSQEVSVLKTSREALSDEARFWGAFGFYAIITLAYLVAGLSGGFLTFFMSGSMLVSWVSSRVAVKSYGCQLLRSAKRERARRRKGQTLRPNGNEQRRNDKMRCSGHPHLERRVEGFGPVAFPVPPSSGGACAGGVPPEIGLEALALPTSRQLMAVGYFLTDIIVAAIIGVATGWCVGPLIPVCGHWLARSSILQFLLHLTVLALALSSQFFPYSNDAPKRVVFQNTFLTAGANQVVDSTYDFSVVDSNSLLFVFKYAPEVAKELHISSELSFETAMLSHRESWMRSTLLLYIIGVRPMSYSSTGTSFSHNNWLEGEGVDSRPTGSLKEVWVTVLNITGPLSSWSFADNILPAPETVIGGPPSYICRLSGASHENWTFWLEASSSEDLRVEVAVLDQNLVGAAKKLKSLFPDWVDVIAYSSFMSTYIF</sequence>
<organism evidence="18">
    <name type="scientific">Fagus sylvatica</name>
    <name type="common">Beechnut</name>
    <dbReference type="NCBI Taxonomy" id="28930"/>
    <lineage>
        <taxon>Eukaryota</taxon>
        <taxon>Viridiplantae</taxon>
        <taxon>Streptophyta</taxon>
        <taxon>Embryophyta</taxon>
        <taxon>Tracheophyta</taxon>
        <taxon>Spermatophyta</taxon>
        <taxon>Magnoliopsida</taxon>
        <taxon>eudicotyledons</taxon>
        <taxon>Gunneridae</taxon>
        <taxon>Pentapetalae</taxon>
        <taxon>rosids</taxon>
        <taxon>fabids</taxon>
        <taxon>Fagales</taxon>
        <taxon>Fagaceae</taxon>
        <taxon>Fagus</taxon>
    </lineage>
</organism>
<evidence type="ECO:0000256" key="9">
    <source>
        <dbReference type="ARBA" id="ARBA00022833"/>
    </source>
</evidence>
<evidence type="ECO:0000256" key="1">
    <source>
        <dbReference type="ARBA" id="ARBA00001947"/>
    </source>
</evidence>
<feature type="transmembrane region" description="Helical" evidence="15">
    <location>
        <begin position="660"/>
        <end position="679"/>
    </location>
</feature>
<dbReference type="FunFam" id="3.40.630.10:FF:000008">
    <property type="entry name" value="Endoplasmic reticulum metallopeptidase 1"/>
    <property type="match status" value="1"/>
</dbReference>
<feature type="region of interest" description="Disordered" evidence="14">
    <location>
        <begin position="545"/>
        <end position="571"/>
    </location>
</feature>
<feature type="transmembrane region" description="Helical" evidence="15">
    <location>
        <begin position="372"/>
        <end position="395"/>
    </location>
</feature>
<evidence type="ECO:0000256" key="5">
    <source>
        <dbReference type="ARBA" id="ARBA00022692"/>
    </source>
</evidence>
<feature type="compositionally biased region" description="Basic and acidic residues" evidence="14">
    <location>
        <begin position="562"/>
        <end position="571"/>
    </location>
</feature>
<keyword evidence="13" id="KW-0325">Glycoprotein</keyword>
<keyword evidence="4" id="KW-0645">Protease</keyword>
<evidence type="ECO:0000313" key="18">
    <source>
        <dbReference type="EMBL" id="SPC93025.1"/>
    </source>
</evidence>
<dbReference type="InterPro" id="IPR045175">
    <property type="entry name" value="M28_fam"/>
</dbReference>
<accession>A0A2N9G0T5</accession>
<keyword evidence="9" id="KW-0862">Zinc</keyword>